<dbReference type="EMBL" id="FMAI01000036">
    <property type="protein sequence ID" value="SCB55195.1"/>
    <property type="molecule type" value="Genomic_DNA"/>
</dbReference>
<gene>
    <name evidence="1" type="ORF">GA0061098_103637</name>
</gene>
<proteinExistence type="predicted"/>
<keyword evidence="2" id="KW-1185">Reference proteome</keyword>
<accession>A0A1C3XSM0</accession>
<sequence length="101" mass="11208">MVGSLESFAIQVGGTPYRDVPLHESGRGGLIISAFRKLLCLFIIKHAPKLTWRELLQIQSKVFWINRRWSGKVIILSSESSSCKSFASCWSSSEGTETGTC</sequence>
<protein>
    <submittedName>
        <fullName evidence="1">Uncharacterized protein</fullName>
    </submittedName>
</protein>
<dbReference type="Proteomes" id="UP000199184">
    <property type="component" value="Unassembled WGS sequence"/>
</dbReference>
<organism evidence="1 2">
    <name type="scientific">Bradyrhizobium shewense</name>
    <dbReference type="NCBI Taxonomy" id="1761772"/>
    <lineage>
        <taxon>Bacteria</taxon>
        <taxon>Pseudomonadati</taxon>
        <taxon>Pseudomonadota</taxon>
        <taxon>Alphaproteobacteria</taxon>
        <taxon>Hyphomicrobiales</taxon>
        <taxon>Nitrobacteraceae</taxon>
        <taxon>Bradyrhizobium</taxon>
    </lineage>
</organism>
<evidence type="ECO:0000313" key="2">
    <source>
        <dbReference type="Proteomes" id="UP000199184"/>
    </source>
</evidence>
<reference evidence="2" key="1">
    <citation type="submission" date="2016-08" db="EMBL/GenBank/DDBJ databases">
        <authorList>
            <person name="Varghese N."/>
            <person name="Submissions Spin"/>
        </authorList>
    </citation>
    <scope>NUCLEOTIDE SEQUENCE [LARGE SCALE GENOMIC DNA]</scope>
    <source>
        <strain evidence="2">ERR11</strain>
    </source>
</reference>
<name>A0A1C3XSM0_9BRAD</name>
<evidence type="ECO:0000313" key="1">
    <source>
        <dbReference type="EMBL" id="SCB55195.1"/>
    </source>
</evidence>
<dbReference type="AlphaFoldDB" id="A0A1C3XSM0"/>